<proteinExistence type="evidence at transcript level"/>
<dbReference type="AlphaFoldDB" id="Q570P0"/>
<sequence>MFTRSIRFAFFFRRILLSPNSSFPL</sequence>
<evidence type="ECO:0000313" key="2">
    <source>
        <dbReference type="EMBL" id="BAE99070.1"/>
    </source>
</evidence>
<reference evidence="1" key="1">
    <citation type="submission" date="2005-03" db="EMBL/GenBank/DDBJ databases">
        <title>Large-scale analysis of RIKEN Arabidopsis full-length (RAFL) cDNAs.</title>
        <authorList>
            <person name="Totoki Y."/>
            <person name="Seki M."/>
            <person name="Ishida J."/>
            <person name="Nakajima M."/>
            <person name="Enju A."/>
            <person name="Kamiya A."/>
            <person name="Narusaka M."/>
            <person name="Shin-i T."/>
            <person name="Nakagawa M."/>
            <person name="Sakamoto N."/>
            <person name="Oishi K."/>
            <person name="Kohara Y."/>
            <person name="Kobayashi M."/>
            <person name="Toyoda A."/>
            <person name="Sakaki Y."/>
            <person name="Sakurai T."/>
            <person name="Iida K."/>
            <person name="Akiyama K."/>
            <person name="Satou M."/>
            <person name="Toyoda T."/>
            <person name="Konagaya A."/>
            <person name="Carninci P."/>
            <person name="Kawai J."/>
            <person name="Hayashizaki Y."/>
            <person name="Shinozaki K."/>
        </authorList>
    </citation>
    <scope>NUCLEOTIDE SEQUENCE</scope>
</reference>
<accession>Q570P0</accession>
<organism evidence="1">
    <name type="scientific">Arabidopsis thaliana</name>
    <name type="common">Mouse-ear cress</name>
    <dbReference type="NCBI Taxonomy" id="3702"/>
    <lineage>
        <taxon>Eukaryota</taxon>
        <taxon>Viridiplantae</taxon>
        <taxon>Streptophyta</taxon>
        <taxon>Embryophyta</taxon>
        <taxon>Tracheophyta</taxon>
        <taxon>Spermatophyta</taxon>
        <taxon>Magnoliopsida</taxon>
        <taxon>eudicotyledons</taxon>
        <taxon>Gunneridae</taxon>
        <taxon>Pentapetalae</taxon>
        <taxon>rosids</taxon>
        <taxon>malvids</taxon>
        <taxon>Brassicales</taxon>
        <taxon>Brassicaceae</taxon>
        <taxon>Camelineae</taxon>
        <taxon>Arabidopsis</taxon>
    </lineage>
</organism>
<dbReference type="EMBL" id="AK220668">
    <property type="protein sequence ID" value="BAD95210.1"/>
    <property type="molecule type" value="mRNA"/>
</dbReference>
<evidence type="ECO:0000313" key="1">
    <source>
        <dbReference type="EMBL" id="BAD95210.1"/>
    </source>
</evidence>
<reference evidence="2" key="2">
    <citation type="submission" date="2006-07" db="EMBL/GenBank/DDBJ databases">
        <title>Large-scale analysis of RIKEN Arabidopsis full-length (RAFL) cDNAs.</title>
        <authorList>
            <person name="Totoki Y."/>
            <person name="Seki M."/>
            <person name="Ishida J."/>
            <person name="Nakajima M."/>
            <person name="Enju A."/>
            <person name="Morosawa T."/>
            <person name="Kamiya A."/>
            <person name="Narusaka M."/>
            <person name="Shin-i T."/>
            <person name="Nakagawa M."/>
            <person name="Sakamoto N."/>
            <person name="Oishi K."/>
            <person name="Kohara Y."/>
            <person name="Kobayashi M."/>
            <person name="Toyoda A."/>
            <person name="Sakaki Y."/>
            <person name="Sakurai T."/>
            <person name="Iida K."/>
            <person name="Akiyama K."/>
            <person name="Satou M."/>
            <person name="Toyoda T."/>
            <person name="Konagaya A."/>
            <person name="Carninci P."/>
            <person name="Kawai J."/>
            <person name="Hayashizaki Y."/>
            <person name="Shinozaki K."/>
        </authorList>
    </citation>
    <scope>NUCLEOTIDE SEQUENCE</scope>
</reference>
<protein>
    <submittedName>
        <fullName evidence="1">Uncharacterized protein</fullName>
    </submittedName>
</protein>
<dbReference type="EMBL" id="AK227005">
    <property type="protein sequence ID" value="BAE99070.1"/>
    <property type="molecule type" value="mRNA"/>
</dbReference>
<name>Q570P0_ARATH</name>